<dbReference type="PANTHER" id="PTHR30250">
    <property type="entry name" value="PST FAMILY PREDICTED COLANIC ACID TRANSPORTER"/>
    <property type="match status" value="1"/>
</dbReference>
<feature type="transmembrane region" description="Helical" evidence="6">
    <location>
        <begin position="462"/>
        <end position="489"/>
    </location>
</feature>
<dbReference type="Pfam" id="PF01943">
    <property type="entry name" value="Polysacc_synt"/>
    <property type="match status" value="1"/>
</dbReference>
<gene>
    <name evidence="7" type="ORF">IAD51_03450</name>
</gene>
<feature type="transmembrane region" description="Helical" evidence="6">
    <location>
        <begin position="181"/>
        <end position="201"/>
    </location>
</feature>
<evidence type="ECO:0000256" key="1">
    <source>
        <dbReference type="ARBA" id="ARBA00004651"/>
    </source>
</evidence>
<evidence type="ECO:0000256" key="4">
    <source>
        <dbReference type="ARBA" id="ARBA00022989"/>
    </source>
</evidence>
<reference evidence="7" key="2">
    <citation type="journal article" date="2021" name="PeerJ">
        <title>Extensive microbial diversity within the chicken gut microbiome revealed by metagenomics and culture.</title>
        <authorList>
            <person name="Gilroy R."/>
            <person name="Ravi A."/>
            <person name="Getino M."/>
            <person name="Pursley I."/>
            <person name="Horton D.L."/>
            <person name="Alikhan N.F."/>
            <person name="Baker D."/>
            <person name="Gharbi K."/>
            <person name="Hall N."/>
            <person name="Watson M."/>
            <person name="Adriaenssens E.M."/>
            <person name="Foster-Nyarko E."/>
            <person name="Jarju S."/>
            <person name="Secka A."/>
            <person name="Antonio M."/>
            <person name="Oren A."/>
            <person name="Chaudhuri R.R."/>
            <person name="La Ragione R."/>
            <person name="Hildebrand F."/>
            <person name="Pallen M.J."/>
        </authorList>
    </citation>
    <scope>NUCLEOTIDE SEQUENCE</scope>
    <source>
        <strain evidence="7">1063</strain>
    </source>
</reference>
<feature type="transmembrane region" description="Helical" evidence="6">
    <location>
        <begin position="262"/>
        <end position="285"/>
    </location>
</feature>
<sequence>MNGTVKSFSIVTGFAVVTRLLSFLFKIWMSRTLGAEAVGVYQIAFSVLLLLFSFTAGAPTVLSRKVAECAARGDTKRQNALTTASLLIGLGSSVAICVLFLALSDHLGGLFADERCVPIFLIMLPALVTSSLYAPLRSWFWGRKNFLTFSSLELVDEVLKIGFAMLFAGGFFATLTGAAGVALALVLSDAVSVLVLFIIFFKAGGRFAKPQGTKELVTSTLPLSAVRILTSLSASLSALVIPRQLVAGGMSVAVATAQYGRVAGMALPLIMAPVTIISALSVVLIPDLAELASKGDYAEIRAKLRTALLFAAIVASAFFAAYVPLGRELGKFFFGDEEAGKLVSYAAVIIFPLALGNITTPVLNSLGMEKYSFAGYICGLVCSLPCIFFLPQVIGIYAAAVASGVGFAVTAAVNSVFLIRRLGRPQGLGKIFGVCSFSVPLAVLGLFLTNLLSPYLGNTVTIILIAAVMFAFFAVFVTVFGIVDVRAFLSMVLPRRQRARTRA</sequence>
<name>A0A9D1HSN4_9FIRM</name>
<evidence type="ECO:0000313" key="8">
    <source>
        <dbReference type="Proteomes" id="UP000824088"/>
    </source>
</evidence>
<dbReference type="InterPro" id="IPR050833">
    <property type="entry name" value="Poly_Biosynth_Transport"/>
</dbReference>
<keyword evidence="2" id="KW-1003">Cell membrane</keyword>
<feature type="transmembrane region" description="Helical" evidence="6">
    <location>
        <begin position="83"/>
        <end position="104"/>
    </location>
</feature>
<feature type="transmembrane region" description="Helical" evidence="6">
    <location>
        <begin position="40"/>
        <end position="62"/>
    </location>
</feature>
<organism evidence="7 8">
    <name type="scientific">Candidatus Limadaptatus stercorigallinarum</name>
    <dbReference type="NCBI Taxonomy" id="2840845"/>
    <lineage>
        <taxon>Bacteria</taxon>
        <taxon>Bacillati</taxon>
        <taxon>Bacillota</taxon>
        <taxon>Clostridia</taxon>
        <taxon>Eubacteriales</taxon>
        <taxon>Candidatus Limadaptatus</taxon>
    </lineage>
</organism>
<feature type="transmembrane region" description="Helical" evidence="6">
    <location>
        <begin position="431"/>
        <end position="456"/>
    </location>
</feature>
<feature type="transmembrane region" description="Helical" evidence="6">
    <location>
        <begin position="373"/>
        <end position="390"/>
    </location>
</feature>
<reference evidence="7" key="1">
    <citation type="submission" date="2020-10" db="EMBL/GenBank/DDBJ databases">
        <authorList>
            <person name="Gilroy R."/>
        </authorList>
    </citation>
    <scope>NUCLEOTIDE SEQUENCE</scope>
    <source>
        <strain evidence="7">1063</strain>
    </source>
</reference>
<dbReference type="InterPro" id="IPR002797">
    <property type="entry name" value="Polysacc_synth"/>
</dbReference>
<evidence type="ECO:0000256" key="6">
    <source>
        <dbReference type="SAM" id="Phobius"/>
    </source>
</evidence>
<keyword evidence="3 6" id="KW-0812">Transmembrane</keyword>
<dbReference type="Proteomes" id="UP000824088">
    <property type="component" value="Unassembled WGS sequence"/>
</dbReference>
<keyword evidence="5 6" id="KW-0472">Membrane</keyword>
<feature type="transmembrane region" description="Helical" evidence="6">
    <location>
        <begin position="396"/>
        <end position="419"/>
    </location>
</feature>
<evidence type="ECO:0000256" key="3">
    <source>
        <dbReference type="ARBA" id="ARBA00022692"/>
    </source>
</evidence>
<protein>
    <submittedName>
        <fullName evidence="7">Oligosaccharide flippase family protein</fullName>
    </submittedName>
</protein>
<dbReference type="PANTHER" id="PTHR30250:SF11">
    <property type="entry name" value="O-ANTIGEN TRANSPORTER-RELATED"/>
    <property type="match status" value="1"/>
</dbReference>
<accession>A0A9D1HSN4</accession>
<evidence type="ECO:0000256" key="2">
    <source>
        <dbReference type="ARBA" id="ARBA00022475"/>
    </source>
</evidence>
<evidence type="ECO:0000256" key="5">
    <source>
        <dbReference type="ARBA" id="ARBA00023136"/>
    </source>
</evidence>
<feature type="transmembrane region" description="Helical" evidence="6">
    <location>
        <begin position="7"/>
        <end position="28"/>
    </location>
</feature>
<proteinExistence type="predicted"/>
<comment type="caution">
    <text evidence="7">The sequence shown here is derived from an EMBL/GenBank/DDBJ whole genome shotgun (WGS) entry which is preliminary data.</text>
</comment>
<dbReference type="GO" id="GO:0005886">
    <property type="term" value="C:plasma membrane"/>
    <property type="evidence" value="ECO:0007669"/>
    <property type="project" value="UniProtKB-SubCell"/>
</dbReference>
<dbReference type="EMBL" id="DVMN01000059">
    <property type="protein sequence ID" value="HIU21282.1"/>
    <property type="molecule type" value="Genomic_DNA"/>
</dbReference>
<keyword evidence="4 6" id="KW-1133">Transmembrane helix</keyword>
<feature type="transmembrane region" description="Helical" evidence="6">
    <location>
        <begin position="345"/>
        <end position="366"/>
    </location>
</feature>
<feature type="transmembrane region" description="Helical" evidence="6">
    <location>
        <begin position="116"/>
        <end position="136"/>
    </location>
</feature>
<evidence type="ECO:0000313" key="7">
    <source>
        <dbReference type="EMBL" id="HIU21282.1"/>
    </source>
</evidence>
<feature type="transmembrane region" description="Helical" evidence="6">
    <location>
        <begin position="306"/>
        <end position="325"/>
    </location>
</feature>
<dbReference type="AlphaFoldDB" id="A0A9D1HSN4"/>
<feature type="transmembrane region" description="Helical" evidence="6">
    <location>
        <begin position="221"/>
        <end position="242"/>
    </location>
</feature>
<comment type="subcellular location">
    <subcellularLocation>
        <location evidence="1">Cell membrane</location>
        <topology evidence="1">Multi-pass membrane protein</topology>
    </subcellularLocation>
</comment>
<feature type="transmembrane region" description="Helical" evidence="6">
    <location>
        <begin position="157"/>
        <end position="175"/>
    </location>
</feature>